<comment type="caution">
    <text evidence="1">The sequence shown here is derived from an EMBL/GenBank/DDBJ whole genome shotgun (WGS) entry which is preliminary data.</text>
</comment>
<keyword evidence="2" id="KW-1185">Reference proteome</keyword>
<dbReference type="EMBL" id="NIZW01000003">
    <property type="protein sequence ID" value="PHQ36212.1"/>
    <property type="molecule type" value="Genomic_DNA"/>
</dbReference>
<sequence>MRLRSVRILHPCQQTACYQLPVRSCLVSLLNGHAEVHLAAQPLGPQRTVDFTSHTALSAVRVPRMNRQTRWQT</sequence>
<accession>A0A2G1WAZ2</accession>
<reference evidence="1 2" key="1">
    <citation type="submission" date="2017-06" db="EMBL/GenBank/DDBJ databases">
        <title>Description of Rhodopirellula bahusiensis sp. nov.</title>
        <authorList>
            <person name="Kizina J."/>
            <person name="Harder J."/>
        </authorList>
    </citation>
    <scope>NUCLEOTIDE SEQUENCE [LARGE SCALE GENOMIC DNA]</scope>
    <source>
        <strain evidence="1 2">SWK21</strain>
    </source>
</reference>
<organism evidence="1 2">
    <name type="scientific">Rhodopirellula bahusiensis</name>
    <dbReference type="NCBI Taxonomy" id="2014065"/>
    <lineage>
        <taxon>Bacteria</taxon>
        <taxon>Pseudomonadati</taxon>
        <taxon>Planctomycetota</taxon>
        <taxon>Planctomycetia</taxon>
        <taxon>Pirellulales</taxon>
        <taxon>Pirellulaceae</taxon>
        <taxon>Rhodopirellula</taxon>
    </lineage>
</organism>
<name>A0A2G1WAZ2_9BACT</name>
<dbReference type="Proteomes" id="UP000225740">
    <property type="component" value="Unassembled WGS sequence"/>
</dbReference>
<gene>
    <name evidence="1" type="ORF">CEE69_06010</name>
</gene>
<evidence type="ECO:0000313" key="2">
    <source>
        <dbReference type="Proteomes" id="UP000225740"/>
    </source>
</evidence>
<protein>
    <submittedName>
        <fullName evidence="1">Uncharacterized protein</fullName>
    </submittedName>
</protein>
<evidence type="ECO:0000313" key="1">
    <source>
        <dbReference type="EMBL" id="PHQ36212.1"/>
    </source>
</evidence>
<proteinExistence type="predicted"/>
<dbReference type="AlphaFoldDB" id="A0A2G1WAZ2"/>